<dbReference type="GO" id="GO:0046854">
    <property type="term" value="P:phosphatidylinositol phosphate biosynthetic process"/>
    <property type="evidence" value="ECO:0007669"/>
    <property type="project" value="InterPro"/>
</dbReference>
<gene>
    <name evidence="10" type="ORF">OLC1_LOCUS352</name>
</gene>
<dbReference type="EC" id="3.1.3.7" evidence="3"/>
<evidence type="ECO:0000256" key="4">
    <source>
        <dbReference type="ARBA" id="ARBA00022723"/>
    </source>
</evidence>
<keyword evidence="11" id="KW-1185">Reference proteome</keyword>
<keyword evidence="4 9" id="KW-0479">Metal-binding</keyword>
<dbReference type="PANTHER" id="PTHR43200">
    <property type="entry name" value="PHOSPHATASE"/>
    <property type="match status" value="1"/>
</dbReference>
<evidence type="ECO:0000256" key="1">
    <source>
        <dbReference type="ARBA" id="ARBA00001946"/>
    </source>
</evidence>
<dbReference type="InterPro" id="IPR000760">
    <property type="entry name" value="Inositol_monophosphatase-like"/>
</dbReference>
<dbReference type="FunFam" id="3.30.540.10:FF:000020">
    <property type="entry name" value="PAP-specific phosphatase HAL2-like"/>
    <property type="match status" value="1"/>
</dbReference>
<evidence type="ECO:0000256" key="9">
    <source>
        <dbReference type="PIRSR" id="PIRSR600760-2"/>
    </source>
</evidence>
<dbReference type="GO" id="GO:0008441">
    <property type="term" value="F:3'(2'),5'-bisphosphate nucleotidase activity"/>
    <property type="evidence" value="ECO:0007669"/>
    <property type="project" value="UniProtKB-EC"/>
</dbReference>
<evidence type="ECO:0000256" key="5">
    <source>
        <dbReference type="ARBA" id="ARBA00022801"/>
    </source>
</evidence>
<evidence type="ECO:0000256" key="7">
    <source>
        <dbReference type="ARBA" id="ARBA00044479"/>
    </source>
</evidence>
<feature type="binding site" evidence="9">
    <location>
        <position position="229"/>
    </location>
    <ligand>
        <name>Mg(2+)</name>
        <dbReference type="ChEBI" id="CHEBI:18420"/>
        <label>1</label>
        <note>catalytic</note>
    </ligand>
</feature>
<dbReference type="Pfam" id="PF00459">
    <property type="entry name" value="Inositol_P"/>
    <property type="match status" value="1"/>
</dbReference>
<evidence type="ECO:0000256" key="6">
    <source>
        <dbReference type="ARBA" id="ARBA00022842"/>
    </source>
</evidence>
<organism evidence="10 11">
    <name type="scientific">Oldenlandia corymbosa var. corymbosa</name>
    <dbReference type="NCBI Taxonomy" id="529605"/>
    <lineage>
        <taxon>Eukaryota</taxon>
        <taxon>Viridiplantae</taxon>
        <taxon>Streptophyta</taxon>
        <taxon>Embryophyta</taxon>
        <taxon>Tracheophyta</taxon>
        <taxon>Spermatophyta</taxon>
        <taxon>Magnoliopsida</taxon>
        <taxon>eudicotyledons</taxon>
        <taxon>Gunneridae</taxon>
        <taxon>Pentapetalae</taxon>
        <taxon>asterids</taxon>
        <taxon>lamiids</taxon>
        <taxon>Gentianales</taxon>
        <taxon>Rubiaceae</taxon>
        <taxon>Rubioideae</taxon>
        <taxon>Spermacoceae</taxon>
        <taxon>Hedyotis-Oldenlandia complex</taxon>
        <taxon>Oldenlandia</taxon>
    </lineage>
</organism>
<dbReference type="Gene3D" id="3.40.190.80">
    <property type="match status" value="1"/>
</dbReference>
<sequence length="463" mass="50417">MPTSTSNFVTKFPFPISQTCILPDQLKSSPVFAYKNSRQIPTQSPVSSSLTSKSNQMNCSAAAAIPMMEEQPDKLELEDSDSGIYSKELEVAVKAVHMASLLCKEVQERLIHRTHDGSEGVHSKHDTSPVTIADWSVQAVVSWILSETFGGENVSIVAEEDVEELSKIGSTDLLNNVVKTVNECLAKAPLFGLEKPSRPLDTDEVLNAIHKCNSVGGETGKFWVLDPVDGTLGFVRGDQYAIALSLIEDGEPVLGVLGCPNYPVKKEWLSYQNGYRRILSRLTSPTMETLAEGCVMYAKRGSGKAWMHTLFQGDKKIIWPNFGRQIKVSSIDNPAMATFCEPVEKANSSHSFTAGLAHSVGMRNQPLRLYSMVKYAAIARGDAEIFMKFARAGYKEKIWDHAAGVVIIEEAGGVVTDAGGRPLDFSKGIYLEGLDRGIIASAGPILHEKILGAVDTSWNCSSL</sequence>
<dbReference type="GO" id="GO:0046872">
    <property type="term" value="F:metal ion binding"/>
    <property type="evidence" value="ECO:0007669"/>
    <property type="project" value="UniProtKB-KW"/>
</dbReference>
<evidence type="ECO:0000256" key="8">
    <source>
        <dbReference type="ARBA" id="ARBA00044484"/>
    </source>
</evidence>
<feature type="binding site" evidence="9">
    <location>
        <position position="159"/>
    </location>
    <ligand>
        <name>Mg(2+)</name>
        <dbReference type="ChEBI" id="CHEBI:18420"/>
        <label>1</label>
        <note>catalytic</note>
    </ligand>
</feature>
<dbReference type="InterPro" id="IPR051090">
    <property type="entry name" value="Inositol_monoP_superfamily"/>
</dbReference>
<dbReference type="AlphaFoldDB" id="A0AAV1BXP0"/>
<dbReference type="FunFam" id="3.40.190.80:FF:000003">
    <property type="entry name" value="PAP-specific phosphatase HAL2-like"/>
    <property type="match status" value="1"/>
</dbReference>
<protein>
    <recommendedName>
        <fullName evidence="3">3'(2'),5'-bisphosphate nucleotidase</fullName>
        <ecNumber evidence="3">3.1.3.7</ecNumber>
    </recommendedName>
</protein>
<proteinExistence type="inferred from homology"/>
<dbReference type="PROSITE" id="PS00630">
    <property type="entry name" value="IMP_2"/>
    <property type="match status" value="1"/>
</dbReference>
<comment type="similarity">
    <text evidence="2">Belongs to the inositol monophosphatase superfamily.</text>
</comment>
<reference evidence="10" key="1">
    <citation type="submission" date="2023-03" db="EMBL/GenBank/DDBJ databases">
        <authorList>
            <person name="Julca I."/>
        </authorList>
    </citation>
    <scope>NUCLEOTIDE SEQUENCE</scope>
</reference>
<feature type="binding site" evidence="9">
    <location>
        <position position="226"/>
    </location>
    <ligand>
        <name>Mg(2+)</name>
        <dbReference type="ChEBI" id="CHEBI:18420"/>
        <label>1</label>
        <note>catalytic</note>
    </ligand>
</feature>
<comment type="catalytic activity">
    <reaction evidence="8">
        <text>3'-phosphoadenylyl sulfate + H2O = adenosine 5'-phosphosulfate + phosphate</text>
        <dbReference type="Rhea" id="RHEA:77639"/>
        <dbReference type="ChEBI" id="CHEBI:15377"/>
        <dbReference type="ChEBI" id="CHEBI:43474"/>
        <dbReference type="ChEBI" id="CHEBI:58243"/>
        <dbReference type="ChEBI" id="CHEBI:58339"/>
        <dbReference type="EC" id="3.1.3.7"/>
    </reaction>
    <physiologicalReaction direction="left-to-right" evidence="8">
        <dbReference type="Rhea" id="RHEA:77640"/>
    </physiologicalReaction>
</comment>
<dbReference type="PANTHER" id="PTHR43200:SF17">
    <property type="entry name" value="3'(2'),5'-BISPHOSPHATE NUCLEOTIDASE"/>
    <property type="match status" value="1"/>
</dbReference>
<dbReference type="InterPro" id="IPR006239">
    <property type="entry name" value="DPNP"/>
</dbReference>
<evidence type="ECO:0000256" key="2">
    <source>
        <dbReference type="ARBA" id="ARBA00009759"/>
    </source>
</evidence>
<keyword evidence="6 9" id="KW-0460">Magnesium</keyword>
<evidence type="ECO:0000256" key="3">
    <source>
        <dbReference type="ARBA" id="ARBA00012633"/>
    </source>
</evidence>
<dbReference type="Proteomes" id="UP001161247">
    <property type="component" value="Chromosome 1"/>
</dbReference>
<dbReference type="Gene3D" id="3.30.540.10">
    <property type="entry name" value="Fructose-1,6-Bisphosphatase, subunit A, domain 1"/>
    <property type="match status" value="1"/>
</dbReference>
<keyword evidence="5" id="KW-0378">Hydrolase</keyword>
<dbReference type="SUPFAM" id="SSF56655">
    <property type="entry name" value="Carbohydrate phosphatase"/>
    <property type="match status" value="1"/>
</dbReference>
<dbReference type="EMBL" id="OX459118">
    <property type="protein sequence ID" value="CAI9087563.1"/>
    <property type="molecule type" value="Genomic_DNA"/>
</dbReference>
<dbReference type="GO" id="GO:0000103">
    <property type="term" value="P:sulfate assimilation"/>
    <property type="evidence" value="ECO:0007669"/>
    <property type="project" value="TreeGrafter"/>
</dbReference>
<dbReference type="PROSITE" id="PS00629">
    <property type="entry name" value="IMP_1"/>
    <property type="match status" value="1"/>
</dbReference>
<dbReference type="InterPro" id="IPR020583">
    <property type="entry name" value="Inositol_monoP_metal-BS"/>
</dbReference>
<comment type="cofactor">
    <cofactor evidence="1 9">
        <name>Mg(2+)</name>
        <dbReference type="ChEBI" id="CHEBI:18420"/>
    </cofactor>
</comment>
<evidence type="ECO:0000313" key="11">
    <source>
        <dbReference type="Proteomes" id="UP001161247"/>
    </source>
</evidence>
<comment type="catalytic activity">
    <reaction evidence="7">
        <text>adenosine 3',5'-bisphosphate + H2O = AMP + phosphate</text>
        <dbReference type="Rhea" id="RHEA:10040"/>
        <dbReference type="ChEBI" id="CHEBI:15377"/>
        <dbReference type="ChEBI" id="CHEBI:43474"/>
        <dbReference type="ChEBI" id="CHEBI:58343"/>
        <dbReference type="ChEBI" id="CHEBI:456215"/>
        <dbReference type="EC" id="3.1.3.7"/>
    </reaction>
    <physiologicalReaction direction="left-to-right" evidence="7">
        <dbReference type="Rhea" id="RHEA:10041"/>
    </physiologicalReaction>
</comment>
<feature type="binding site" evidence="9">
    <location>
        <position position="400"/>
    </location>
    <ligand>
        <name>Mg(2+)</name>
        <dbReference type="ChEBI" id="CHEBI:18420"/>
        <label>1</label>
        <note>catalytic</note>
    </ligand>
</feature>
<dbReference type="CDD" id="cd01517">
    <property type="entry name" value="PAP_phosphatase"/>
    <property type="match status" value="1"/>
</dbReference>
<name>A0AAV1BXP0_OLDCO</name>
<dbReference type="InterPro" id="IPR020550">
    <property type="entry name" value="Inositol_monophosphatase_CS"/>
</dbReference>
<accession>A0AAV1BXP0</accession>
<dbReference type="NCBIfam" id="TIGR01330">
    <property type="entry name" value="bisphos_HAL2"/>
    <property type="match status" value="1"/>
</dbReference>
<evidence type="ECO:0000313" key="10">
    <source>
        <dbReference type="EMBL" id="CAI9087563.1"/>
    </source>
</evidence>